<dbReference type="InterPro" id="IPR041504">
    <property type="entry name" value="AidB_N"/>
</dbReference>
<reference evidence="8 9" key="1">
    <citation type="submission" date="2016-04" db="EMBL/GenBank/DDBJ databases">
        <title>Complete genome sequence of Dokdonella koreensis DS-123T.</title>
        <authorList>
            <person name="Kim J.F."/>
            <person name="Lee H."/>
            <person name="Kwak M.-J."/>
        </authorList>
    </citation>
    <scope>NUCLEOTIDE SEQUENCE [LARGE SCALE GENOMIC DNA]</scope>
    <source>
        <strain evidence="8 9">DS-123</strain>
    </source>
</reference>
<dbReference type="Pfam" id="PF02770">
    <property type="entry name" value="Acyl-CoA_dh_M"/>
    <property type="match status" value="1"/>
</dbReference>
<name>A0A160DWE7_9GAMM</name>
<dbReference type="Gene3D" id="1.20.140.10">
    <property type="entry name" value="Butyryl-CoA Dehydrogenase, subunit A, domain 3"/>
    <property type="match status" value="1"/>
</dbReference>
<dbReference type="PANTHER" id="PTHR42707:SF3">
    <property type="entry name" value="ACYL-COA DEHYDROGENASE AIDB-RELATED"/>
    <property type="match status" value="1"/>
</dbReference>
<comment type="cofactor">
    <cofactor evidence="4">
        <name>FAD</name>
        <dbReference type="ChEBI" id="CHEBI:57692"/>
    </cofactor>
</comment>
<dbReference type="InterPro" id="IPR006091">
    <property type="entry name" value="Acyl-CoA_Oxase/DH_mid-dom"/>
</dbReference>
<proteinExistence type="inferred from homology"/>
<feature type="domain" description="Acyl-CoA oxidase/dehydrogenase middle" evidence="6">
    <location>
        <begin position="184"/>
        <end position="280"/>
    </location>
</feature>
<evidence type="ECO:0000259" key="7">
    <source>
        <dbReference type="Pfam" id="PF18158"/>
    </source>
</evidence>
<evidence type="ECO:0000256" key="3">
    <source>
        <dbReference type="ARBA" id="ARBA00022827"/>
    </source>
</evidence>
<accession>A0A160DWE7</accession>
<dbReference type="InterPro" id="IPR052904">
    <property type="entry name" value="Acyl-CoA_dehydrogenase-like"/>
</dbReference>
<dbReference type="PANTHER" id="PTHR42707">
    <property type="entry name" value="ACYL-COA DEHYDROGENASE"/>
    <property type="match status" value="1"/>
</dbReference>
<dbReference type="GO" id="GO:0003995">
    <property type="term" value="F:acyl-CoA dehydrogenase activity"/>
    <property type="evidence" value="ECO:0007669"/>
    <property type="project" value="TreeGrafter"/>
</dbReference>
<evidence type="ECO:0000259" key="6">
    <source>
        <dbReference type="Pfam" id="PF02770"/>
    </source>
</evidence>
<dbReference type="InterPro" id="IPR036250">
    <property type="entry name" value="AcylCo_DH-like_C"/>
</dbReference>
<dbReference type="InterPro" id="IPR009100">
    <property type="entry name" value="AcylCoA_DH/oxidase_NM_dom_sf"/>
</dbReference>
<dbReference type="SUPFAM" id="SSF47203">
    <property type="entry name" value="Acyl-CoA dehydrogenase C-terminal domain-like"/>
    <property type="match status" value="1"/>
</dbReference>
<comment type="similarity">
    <text evidence="1 4">Belongs to the acyl-CoA dehydrogenase family.</text>
</comment>
<dbReference type="Pfam" id="PF00441">
    <property type="entry name" value="Acyl-CoA_dh_1"/>
    <property type="match status" value="1"/>
</dbReference>
<evidence type="ECO:0000313" key="8">
    <source>
        <dbReference type="EMBL" id="ANB18570.1"/>
    </source>
</evidence>
<gene>
    <name evidence="8" type="ORF">I596_2568</name>
</gene>
<dbReference type="Gene3D" id="2.40.110.20">
    <property type="match status" value="1"/>
</dbReference>
<dbReference type="Gene3D" id="6.10.250.600">
    <property type="match status" value="1"/>
</dbReference>
<dbReference type="NCBIfam" id="NF008594">
    <property type="entry name" value="PRK11561.1"/>
    <property type="match status" value="1"/>
</dbReference>
<evidence type="ECO:0000259" key="5">
    <source>
        <dbReference type="Pfam" id="PF00441"/>
    </source>
</evidence>
<dbReference type="PATRIC" id="fig|1300342.3.peg.2503"/>
<dbReference type="RefSeq" id="WP_067648204.1">
    <property type="nucleotide sequence ID" value="NZ_CP015249.1"/>
</dbReference>
<keyword evidence="4" id="KW-0560">Oxidoreductase</keyword>
<sequence length="554" mass="60527">MNTADRFRTHTVENQPPPLAPYDAWATDLPLREAIRREGGGWAEDHLAAFGPVAGGELMELGVLANENKPRFVPFDRYGHRIDSVQFHPAYHAIMALGIRHGVPSFAWRHAERTGAHVARAGLTYLHNQPEQGNNCPLTMTYACVPVLRHQPALARDWLPRVTATEYDGRFVPAWDKPGNTIGMGMTEKQGGSDVRANTTRATPIGQAGAGQLYELVGHKWFFSAPMCDAFLVLAQAGAGLSCFLLPRFAPDGSLNAIRLQRLKDKLGDWSNASSEVEFQGALAWMIGEEGRGIATILEMVALTRLDCLIGSSAIMRQALVQALHHAVHRRAFGRRLIDHALMRNVLADLALESEAAVALTMRVARAVDAASRDAGEAAFARLATALGKYFVCKRCPPFVNEAQECLGGAGYVEESMLPRLYRQAPLNSIWEGSGNVQCLDILRTLEREPASREAFFAELDEAGDGHALLREEAARLRNLLAQTQDRELRARFLAERMTLALQAALLLRAGHTAVAEAFCRSRLGDEAGRCYGTLPATADLGTLLGRAWPAAAD</sequence>
<protein>
    <submittedName>
        <fullName evidence="8">Acyl-CoA dehydrogenase</fullName>
    </submittedName>
</protein>
<dbReference type="Pfam" id="PF18158">
    <property type="entry name" value="AidB_N"/>
    <property type="match status" value="1"/>
</dbReference>
<evidence type="ECO:0000256" key="4">
    <source>
        <dbReference type="RuleBase" id="RU362125"/>
    </source>
</evidence>
<dbReference type="Proteomes" id="UP000076830">
    <property type="component" value="Chromosome"/>
</dbReference>
<dbReference type="InterPro" id="IPR009075">
    <property type="entry name" value="AcylCo_DH/oxidase_C"/>
</dbReference>
<keyword evidence="9" id="KW-1185">Reference proteome</keyword>
<keyword evidence="2 4" id="KW-0285">Flavoprotein</keyword>
<keyword evidence="3 4" id="KW-0274">FAD</keyword>
<dbReference type="SUPFAM" id="SSF56645">
    <property type="entry name" value="Acyl-CoA dehydrogenase NM domain-like"/>
    <property type="match status" value="1"/>
</dbReference>
<dbReference type="AlphaFoldDB" id="A0A160DWE7"/>
<organism evidence="8 9">
    <name type="scientific">Dokdonella koreensis DS-123</name>
    <dbReference type="NCBI Taxonomy" id="1300342"/>
    <lineage>
        <taxon>Bacteria</taxon>
        <taxon>Pseudomonadati</taxon>
        <taxon>Pseudomonadota</taxon>
        <taxon>Gammaproteobacteria</taxon>
        <taxon>Lysobacterales</taxon>
        <taxon>Rhodanobacteraceae</taxon>
        <taxon>Dokdonella</taxon>
    </lineage>
</organism>
<evidence type="ECO:0000256" key="1">
    <source>
        <dbReference type="ARBA" id="ARBA00009347"/>
    </source>
</evidence>
<evidence type="ECO:0000256" key="2">
    <source>
        <dbReference type="ARBA" id="ARBA00022630"/>
    </source>
</evidence>
<dbReference type="EMBL" id="CP015249">
    <property type="protein sequence ID" value="ANB18570.1"/>
    <property type="molecule type" value="Genomic_DNA"/>
</dbReference>
<dbReference type="KEGG" id="dko:I596_2568"/>
<feature type="domain" description="Acyl-CoA dehydrogenase/oxidase C-terminal" evidence="5">
    <location>
        <begin position="291"/>
        <end position="446"/>
    </location>
</feature>
<feature type="domain" description="Adaptive response protein AidB N-terminal" evidence="7">
    <location>
        <begin position="14"/>
        <end position="168"/>
    </location>
</feature>
<dbReference type="STRING" id="1300342.I596_2568"/>
<evidence type="ECO:0000313" key="9">
    <source>
        <dbReference type="Proteomes" id="UP000076830"/>
    </source>
</evidence>
<dbReference type="OrthoDB" id="9771038at2"/>